<dbReference type="SUPFAM" id="SSF56037">
    <property type="entry name" value="PheT/TilS domain"/>
    <property type="match status" value="1"/>
</dbReference>
<keyword evidence="11" id="KW-1185">Reference proteome</keyword>
<dbReference type="NCBIfam" id="TIGR02432">
    <property type="entry name" value="lysidine_TilS_N"/>
    <property type="match status" value="1"/>
</dbReference>
<dbReference type="Proteomes" id="UP000243451">
    <property type="component" value="Unassembled WGS sequence"/>
</dbReference>
<comment type="caution">
    <text evidence="10">The sequence shown here is derived from an EMBL/GenBank/DDBJ whole genome shotgun (WGS) entry which is preliminary data.</text>
</comment>
<sequence length="443" mass="48974">MLTPQGLREQLSPCMGAPAWWLGLSGGLDSMVLLELLVQARQSFDLPPLHAIHVHHGLHPEADAWAAHCQRACDARGVPLTVVRVRVGQSASIEQAARDARYAAFAEVLPDGAELLLAHHADDQLETLLFRLLRGTGVRGLAGMPRRRQLGRGWLSRPLLDASRAALVSWAQRQGVSWIDDPANQDARFARTALRHQLLPRLRDGWPQIDQSLLRLADHAREAGELLDELALSDLRATAVTEQDPWLRSWPGLLLAPLQALSPARQRNVLRYWLREHGVLMPDRRHLDQWLQQLVAPADAQPELLLADCRLYRSSDRLWLVSGGWPQRGIPESLCPLIEQSLQAGNGVLCCAPSTGGLRAPGLAGWEVRYRQGGEQIKLPGRPTQSVKQLLQQARVPAWLRASVPLLYSGGELVSVAGRWNAEQALVDGMQSGFTVSWKPVSD</sequence>
<evidence type="ECO:0000256" key="3">
    <source>
        <dbReference type="ARBA" id="ARBA00022598"/>
    </source>
</evidence>
<evidence type="ECO:0000256" key="2">
    <source>
        <dbReference type="ARBA" id="ARBA00022490"/>
    </source>
</evidence>
<dbReference type="EMBL" id="PPSK01000002">
    <property type="protein sequence ID" value="POB05653.1"/>
    <property type="molecule type" value="Genomic_DNA"/>
</dbReference>
<comment type="domain">
    <text evidence="8">The N-terminal region contains the highly conserved SGGXDS motif, predicted to be a P-loop motif involved in ATP binding.</text>
</comment>
<dbReference type="InterPro" id="IPR014729">
    <property type="entry name" value="Rossmann-like_a/b/a_fold"/>
</dbReference>
<dbReference type="GO" id="GO:0005524">
    <property type="term" value="F:ATP binding"/>
    <property type="evidence" value="ECO:0007669"/>
    <property type="project" value="UniProtKB-UniRule"/>
</dbReference>
<comment type="catalytic activity">
    <reaction evidence="7 8">
        <text>cytidine(34) in tRNA(Ile2) + L-lysine + ATP = lysidine(34) in tRNA(Ile2) + AMP + diphosphate + H(+)</text>
        <dbReference type="Rhea" id="RHEA:43744"/>
        <dbReference type="Rhea" id="RHEA-COMP:10625"/>
        <dbReference type="Rhea" id="RHEA-COMP:10670"/>
        <dbReference type="ChEBI" id="CHEBI:15378"/>
        <dbReference type="ChEBI" id="CHEBI:30616"/>
        <dbReference type="ChEBI" id="CHEBI:32551"/>
        <dbReference type="ChEBI" id="CHEBI:33019"/>
        <dbReference type="ChEBI" id="CHEBI:82748"/>
        <dbReference type="ChEBI" id="CHEBI:83665"/>
        <dbReference type="ChEBI" id="CHEBI:456215"/>
        <dbReference type="EC" id="6.3.4.19"/>
    </reaction>
</comment>
<dbReference type="Pfam" id="PF01171">
    <property type="entry name" value="ATP_bind_3"/>
    <property type="match status" value="1"/>
</dbReference>
<proteinExistence type="inferred from homology"/>
<dbReference type="CDD" id="cd01992">
    <property type="entry name" value="TilS_N"/>
    <property type="match status" value="1"/>
</dbReference>
<dbReference type="RefSeq" id="WP_104736980.1">
    <property type="nucleotide sequence ID" value="NZ_BMHR01000004.1"/>
</dbReference>
<dbReference type="InterPro" id="IPR011063">
    <property type="entry name" value="TilS/TtcA_N"/>
</dbReference>
<dbReference type="Gene3D" id="3.40.50.620">
    <property type="entry name" value="HUPs"/>
    <property type="match status" value="1"/>
</dbReference>
<evidence type="ECO:0000259" key="9">
    <source>
        <dbReference type="SMART" id="SM00977"/>
    </source>
</evidence>
<dbReference type="SMART" id="SM00977">
    <property type="entry name" value="TilS_C"/>
    <property type="match status" value="1"/>
</dbReference>
<dbReference type="InterPro" id="IPR012094">
    <property type="entry name" value="tRNA_Ile_lys_synt"/>
</dbReference>
<dbReference type="InterPro" id="IPR012796">
    <property type="entry name" value="Lysidine-tRNA-synth_C"/>
</dbReference>
<dbReference type="HAMAP" id="MF_01161">
    <property type="entry name" value="tRNA_Ile_lys_synt"/>
    <property type="match status" value="1"/>
</dbReference>
<dbReference type="GO" id="GO:0006400">
    <property type="term" value="P:tRNA modification"/>
    <property type="evidence" value="ECO:0007669"/>
    <property type="project" value="UniProtKB-UniRule"/>
</dbReference>
<keyword evidence="4 8" id="KW-0819">tRNA processing</keyword>
<dbReference type="InterPro" id="IPR012795">
    <property type="entry name" value="tRNA_Ile_lys_synt_N"/>
</dbReference>
<evidence type="ECO:0000256" key="1">
    <source>
        <dbReference type="ARBA" id="ARBA00004496"/>
    </source>
</evidence>
<comment type="function">
    <text evidence="8">Ligates lysine onto the cytidine present at position 34 of the AUA codon-specific tRNA(Ile) that contains the anticodon CAU, in an ATP-dependent manner. Cytidine is converted to lysidine, thus changing the amino acid specificity of the tRNA from methionine to isoleucine.</text>
</comment>
<comment type="similarity">
    <text evidence="8">Belongs to the tRNA(Ile)-lysidine synthase family.</text>
</comment>
<dbReference type="PANTHER" id="PTHR43033:SF1">
    <property type="entry name" value="TRNA(ILE)-LYSIDINE SYNTHASE-RELATED"/>
    <property type="match status" value="1"/>
</dbReference>
<dbReference type="SUPFAM" id="SSF82829">
    <property type="entry name" value="MesJ substrate recognition domain-like"/>
    <property type="match status" value="1"/>
</dbReference>
<dbReference type="Pfam" id="PF09179">
    <property type="entry name" value="TilS"/>
    <property type="match status" value="1"/>
</dbReference>
<dbReference type="GO" id="GO:0005737">
    <property type="term" value="C:cytoplasm"/>
    <property type="evidence" value="ECO:0007669"/>
    <property type="project" value="UniProtKB-SubCell"/>
</dbReference>
<protein>
    <recommendedName>
        <fullName evidence="8">tRNA(Ile)-lysidine synthase</fullName>
        <ecNumber evidence="8">6.3.4.19</ecNumber>
    </recommendedName>
    <alternativeName>
        <fullName evidence="8">tRNA(Ile)-2-lysyl-cytidine synthase</fullName>
    </alternativeName>
    <alternativeName>
        <fullName evidence="8">tRNA(Ile)-lysidine synthetase</fullName>
    </alternativeName>
</protein>
<evidence type="ECO:0000256" key="7">
    <source>
        <dbReference type="ARBA" id="ARBA00048539"/>
    </source>
</evidence>
<dbReference type="EC" id="6.3.4.19" evidence="8"/>
<evidence type="ECO:0000313" key="11">
    <source>
        <dbReference type="Proteomes" id="UP000243451"/>
    </source>
</evidence>
<dbReference type="PANTHER" id="PTHR43033">
    <property type="entry name" value="TRNA(ILE)-LYSIDINE SYNTHASE-RELATED"/>
    <property type="match status" value="1"/>
</dbReference>
<feature type="binding site" evidence="8">
    <location>
        <begin position="25"/>
        <end position="30"/>
    </location>
    <ligand>
        <name>ATP</name>
        <dbReference type="ChEBI" id="CHEBI:30616"/>
    </ligand>
</feature>
<evidence type="ECO:0000256" key="4">
    <source>
        <dbReference type="ARBA" id="ARBA00022694"/>
    </source>
</evidence>
<dbReference type="InterPro" id="IPR015262">
    <property type="entry name" value="tRNA_Ile_lys_synt_subst-bd"/>
</dbReference>
<evidence type="ECO:0000256" key="5">
    <source>
        <dbReference type="ARBA" id="ARBA00022741"/>
    </source>
</evidence>
<gene>
    <name evidence="8 10" type="primary">tilS</name>
    <name evidence="10" type="ORF">C1949_02895</name>
</gene>
<evidence type="ECO:0000256" key="8">
    <source>
        <dbReference type="HAMAP-Rule" id="MF_01161"/>
    </source>
</evidence>
<reference evidence="10 11" key="1">
    <citation type="submission" date="2018-01" db="EMBL/GenBank/DDBJ databases">
        <title>Draft genome of the type strain Pseudomonas oceani DSM 100277 isolated from the deep water in Okinawa trough, northwestern Pacific Ocean.</title>
        <authorList>
            <person name="Gomila M."/>
            <person name="Mulet M."/>
            <person name="Garcia-Valdes E."/>
            <person name="Lalucat J."/>
        </authorList>
    </citation>
    <scope>NUCLEOTIDE SEQUENCE [LARGE SCALE GENOMIC DNA]</scope>
    <source>
        <strain evidence="10 11">DSM 100277</strain>
    </source>
</reference>
<comment type="subcellular location">
    <subcellularLocation>
        <location evidence="1 8">Cytoplasm</location>
    </subcellularLocation>
</comment>
<organism evidence="10 11">
    <name type="scientific">Halopseudomonas oceani</name>
    <dbReference type="NCBI Taxonomy" id="1708783"/>
    <lineage>
        <taxon>Bacteria</taxon>
        <taxon>Pseudomonadati</taxon>
        <taxon>Pseudomonadota</taxon>
        <taxon>Gammaproteobacteria</taxon>
        <taxon>Pseudomonadales</taxon>
        <taxon>Pseudomonadaceae</taxon>
        <taxon>Halopseudomonas</taxon>
    </lineage>
</organism>
<dbReference type="GO" id="GO:0032267">
    <property type="term" value="F:tRNA(Ile)-lysidine synthase activity"/>
    <property type="evidence" value="ECO:0007669"/>
    <property type="project" value="UniProtKB-EC"/>
</dbReference>
<dbReference type="Gene3D" id="1.20.59.20">
    <property type="match status" value="1"/>
</dbReference>
<dbReference type="OrthoDB" id="9807403at2"/>
<feature type="domain" description="Lysidine-tRNA(Ile) synthetase C-terminal" evidence="9">
    <location>
        <begin position="366"/>
        <end position="436"/>
    </location>
</feature>
<evidence type="ECO:0000313" key="10">
    <source>
        <dbReference type="EMBL" id="POB05653.1"/>
    </source>
</evidence>
<keyword evidence="3 8" id="KW-0436">Ligase</keyword>
<dbReference type="Pfam" id="PF11734">
    <property type="entry name" value="TilS_C"/>
    <property type="match status" value="1"/>
</dbReference>
<evidence type="ECO:0000256" key="6">
    <source>
        <dbReference type="ARBA" id="ARBA00022840"/>
    </source>
</evidence>
<keyword evidence="6 8" id="KW-0067">ATP-binding</keyword>
<dbReference type="SUPFAM" id="SSF52402">
    <property type="entry name" value="Adenine nucleotide alpha hydrolases-like"/>
    <property type="match status" value="1"/>
</dbReference>
<dbReference type="NCBIfam" id="TIGR02433">
    <property type="entry name" value="lysidine_TilS_C"/>
    <property type="match status" value="1"/>
</dbReference>
<keyword evidence="5 8" id="KW-0547">Nucleotide-binding</keyword>
<keyword evidence="2 8" id="KW-0963">Cytoplasm</keyword>
<accession>A0A2P4EYU6</accession>
<dbReference type="AlphaFoldDB" id="A0A2P4EYU6"/>
<name>A0A2P4EYU6_9GAMM</name>